<feature type="transmembrane region" description="Helical" evidence="1">
    <location>
        <begin position="20"/>
        <end position="38"/>
    </location>
</feature>
<name>I3ZKQ0_TERRK</name>
<evidence type="ECO:0000256" key="1">
    <source>
        <dbReference type="SAM" id="Phobius"/>
    </source>
</evidence>
<dbReference type="EMBL" id="CP003379">
    <property type="protein sequence ID" value="AFL89818.1"/>
    <property type="molecule type" value="Genomic_DNA"/>
</dbReference>
<keyword evidence="1" id="KW-0472">Membrane</keyword>
<dbReference type="PANTHER" id="PTHR23028:SF53">
    <property type="entry name" value="ACYL_TRANSF_3 DOMAIN-CONTAINING PROTEIN"/>
    <property type="match status" value="1"/>
</dbReference>
<keyword evidence="1" id="KW-1133">Transmembrane helix</keyword>
<sequence length="358" mass="40711">MTQSQATALPATGSRKRVPALDGVRGIAILAVMLHHLFHAPLLWMGVDLFFVLSGFLITTILLREKEHGFGRYIGHFYQRRAQRILPPYLLILLICIAIYGAHQFRYWYLYVGGMNFLNTLNLTRVDALPLWSLAVEEQFYFVWPLIVFLLPRKQIMYVSVALIFLAPVLRYLCTPLFHNPWAIYMLLPFRMDTLAAGSLAALGWPRFRQEHNAHQNLRRRLKIAAPFLGVTGFAVCVGLARHGITAYYATPIGNVVLYEATLVVVLSVFGSALLGSIPSFFAWRPFIWFGTLSYTIYLVHLVTFEQVKRVIHSPAAPFAAIAITLIYAMASWRYLEQPILRMGRPDDKDLTKALRAV</sequence>
<evidence type="ECO:0000259" key="2">
    <source>
        <dbReference type="Pfam" id="PF01757"/>
    </source>
</evidence>
<gene>
    <name evidence="3" type="ordered locus">Terro_3604</name>
</gene>
<protein>
    <submittedName>
        <fullName evidence="3">Putative acyltransferase</fullName>
    </submittedName>
</protein>
<dbReference type="KEGG" id="trs:Terro_3604"/>
<feature type="transmembrane region" description="Helical" evidence="1">
    <location>
        <begin position="44"/>
        <end position="64"/>
    </location>
</feature>
<dbReference type="eggNOG" id="COG1835">
    <property type="taxonomic scope" value="Bacteria"/>
</dbReference>
<evidence type="ECO:0000313" key="3">
    <source>
        <dbReference type="EMBL" id="AFL89818.1"/>
    </source>
</evidence>
<feature type="transmembrane region" description="Helical" evidence="1">
    <location>
        <begin position="226"/>
        <end position="250"/>
    </location>
</feature>
<feature type="transmembrane region" description="Helical" evidence="1">
    <location>
        <begin position="158"/>
        <end position="178"/>
    </location>
</feature>
<keyword evidence="1" id="KW-0812">Transmembrane</keyword>
<feature type="transmembrane region" description="Helical" evidence="1">
    <location>
        <begin position="184"/>
        <end position="205"/>
    </location>
</feature>
<dbReference type="InterPro" id="IPR002656">
    <property type="entry name" value="Acyl_transf_3_dom"/>
</dbReference>
<dbReference type="AlphaFoldDB" id="I3ZKQ0"/>
<organism evidence="3 4">
    <name type="scientific">Terriglobus roseus (strain DSM 18391 / NRRL B-41598 / KBS 63)</name>
    <dbReference type="NCBI Taxonomy" id="926566"/>
    <lineage>
        <taxon>Bacteria</taxon>
        <taxon>Pseudomonadati</taxon>
        <taxon>Acidobacteriota</taxon>
        <taxon>Terriglobia</taxon>
        <taxon>Terriglobales</taxon>
        <taxon>Acidobacteriaceae</taxon>
        <taxon>Terriglobus</taxon>
    </lineage>
</organism>
<dbReference type="GO" id="GO:0009103">
    <property type="term" value="P:lipopolysaccharide biosynthetic process"/>
    <property type="evidence" value="ECO:0007669"/>
    <property type="project" value="TreeGrafter"/>
</dbReference>
<keyword evidence="3" id="KW-0808">Transferase</keyword>
<keyword evidence="4" id="KW-1185">Reference proteome</keyword>
<dbReference type="PANTHER" id="PTHR23028">
    <property type="entry name" value="ACETYLTRANSFERASE"/>
    <property type="match status" value="1"/>
</dbReference>
<reference evidence="3 4" key="1">
    <citation type="submission" date="2012-06" db="EMBL/GenBank/DDBJ databases">
        <title>Complete genome of Terriglobus roseus DSM 18391.</title>
        <authorList>
            <consortium name="US DOE Joint Genome Institute (JGI-PGF)"/>
            <person name="Lucas S."/>
            <person name="Copeland A."/>
            <person name="Lapidus A."/>
            <person name="Glavina del Rio T."/>
            <person name="Dalin E."/>
            <person name="Tice H."/>
            <person name="Bruce D."/>
            <person name="Goodwin L."/>
            <person name="Pitluck S."/>
            <person name="Peters L."/>
            <person name="Mikhailova N."/>
            <person name="Munk A.C.C."/>
            <person name="Kyrpides N."/>
            <person name="Mavromatis K."/>
            <person name="Ivanova N."/>
            <person name="Brettin T."/>
            <person name="Detter J.C."/>
            <person name="Han C."/>
            <person name="Larimer F."/>
            <person name="Land M."/>
            <person name="Hauser L."/>
            <person name="Markowitz V."/>
            <person name="Cheng J.-F."/>
            <person name="Hugenholtz P."/>
            <person name="Woyke T."/>
            <person name="Wu D."/>
            <person name="Brambilla E."/>
            <person name="Klenk H.-P."/>
            <person name="Eisen J.A."/>
        </authorList>
    </citation>
    <scope>NUCLEOTIDE SEQUENCE [LARGE SCALE GENOMIC DNA]</scope>
    <source>
        <strain evidence="4">DSM 18391 / NRRL B-41598 / KBS 63</strain>
    </source>
</reference>
<proteinExistence type="predicted"/>
<dbReference type="Proteomes" id="UP000006056">
    <property type="component" value="Chromosome"/>
</dbReference>
<evidence type="ECO:0000313" key="4">
    <source>
        <dbReference type="Proteomes" id="UP000006056"/>
    </source>
</evidence>
<feature type="transmembrane region" description="Helical" evidence="1">
    <location>
        <begin position="85"/>
        <end position="109"/>
    </location>
</feature>
<dbReference type="OrthoDB" id="9796461at2"/>
<dbReference type="GO" id="GO:0016020">
    <property type="term" value="C:membrane"/>
    <property type="evidence" value="ECO:0007669"/>
    <property type="project" value="TreeGrafter"/>
</dbReference>
<dbReference type="STRING" id="926566.Terro_3604"/>
<feature type="domain" description="Acyltransferase 3" evidence="2">
    <location>
        <begin position="19"/>
        <end position="328"/>
    </location>
</feature>
<dbReference type="GO" id="GO:0016747">
    <property type="term" value="F:acyltransferase activity, transferring groups other than amino-acyl groups"/>
    <property type="evidence" value="ECO:0007669"/>
    <property type="project" value="InterPro"/>
</dbReference>
<dbReference type="InterPro" id="IPR050879">
    <property type="entry name" value="Acyltransferase_3"/>
</dbReference>
<feature type="transmembrane region" description="Helical" evidence="1">
    <location>
        <begin position="316"/>
        <end position="336"/>
    </location>
</feature>
<feature type="transmembrane region" description="Helical" evidence="1">
    <location>
        <begin position="129"/>
        <end position="151"/>
    </location>
</feature>
<feature type="transmembrane region" description="Helical" evidence="1">
    <location>
        <begin position="287"/>
        <end position="304"/>
    </location>
</feature>
<feature type="transmembrane region" description="Helical" evidence="1">
    <location>
        <begin position="256"/>
        <end position="275"/>
    </location>
</feature>
<dbReference type="RefSeq" id="WP_014787079.1">
    <property type="nucleotide sequence ID" value="NC_018014.1"/>
</dbReference>
<dbReference type="HOGENOM" id="CLU_005679_1_2_0"/>
<accession>I3ZKQ0</accession>
<keyword evidence="3" id="KW-0012">Acyltransferase</keyword>
<dbReference type="Pfam" id="PF01757">
    <property type="entry name" value="Acyl_transf_3"/>
    <property type="match status" value="1"/>
</dbReference>